<accession>A0AAX1MIE8</accession>
<name>A0AAX1MIE8_ACIJU</name>
<proteinExistence type="predicted"/>
<organism evidence="1 2">
    <name type="scientific">Acinetobacter junii</name>
    <dbReference type="NCBI Taxonomy" id="40215"/>
    <lineage>
        <taxon>Bacteria</taxon>
        <taxon>Pseudomonadati</taxon>
        <taxon>Pseudomonadota</taxon>
        <taxon>Gammaproteobacteria</taxon>
        <taxon>Moraxellales</taxon>
        <taxon>Moraxellaceae</taxon>
        <taxon>Acinetobacter</taxon>
    </lineage>
</organism>
<dbReference type="Proteomes" id="UP000679388">
    <property type="component" value="Chromosome"/>
</dbReference>
<dbReference type="EMBL" id="CP059558">
    <property type="protein sequence ID" value="QUY36935.1"/>
    <property type="molecule type" value="Genomic_DNA"/>
</dbReference>
<sequence length="136" mass="14881">MGSIQLKGTLFSIISCISLTACSISPSSTSTTTTLEKITNIEATPSTKVNTAQLIKQPQNCLIEFKGQFEGGQAVEHWIFNQQGLIAAQSTTTEYADQAQAASQKQTSFDIQNPETQENFKKLKSNFNEKKLAKCI</sequence>
<dbReference type="RefSeq" id="WP_199955532.1">
    <property type="nucleotide sequence ID" value="NZ_CP059558.1"/>
</dbReference>
<gene>
    <name evidence="1" type="ORF">H2677_01640</name>
</gene>
<evidence type="ECO:0008006" key="3">
    <source>
        <dbReference type="Google" id="ProtNLM"/>
    </source>
</evidence>
<dbReference type="GeneID" id="70091195"/>
<evidence type="ECO:0000313" key="1">
    <source>
        <dbReference type="EMBL" id="QUY36935.1"/>
    </source>
</evidence>
<dbReference type="PROSITE" id="PS51257">
    <property type="entry name" value="PROKAR_LIPOPROTEIN"/>
    <property type="match status" value="1"/>
</dbReference>
<reference evidence="1" key="1">
    <citation type="submission" date="2020-07" db="EMBL/GenBank/DDBJ databases">
        <title>Acinetobacter junii strain YR7 chromosome and plasmid pNDM-YR7.</title>
        <authorList>
            <person name="Tang B."/>
        </authorList>
    </citation>
    <scope>NUCLEOTIDE SEQUENCE</scope>
    <source>
        <strain evidence="1">YR7</strain>
    </source>
</reference>
<protein>
    <recommendedName>
        <fullName evidence="3">Signal peptide-containing protein</fullName>
    </recommendedName>
</protein>
<dbReference type="AlphaFoldDB" id="A0AAX1MIE8"/>
<evidence type="ECO:0000313" key="2">
    <source>
        <dbReference type="Proteomes" id="UP000679388"/>
    </source>
</evidence>